<dbReference type="AlphaFoldDB" id="S4PK66"/>
<reference evidence="1" key="2">
    <citation type="submission" date="2013-05" db="EMBL/GenBank/DDBJ databases">
        <authorList>
            <person name="Carter J.-M."/>
            <person name="Baker S.C."/>
            <person name="Pink R."/>
            <person name="Carter D.R.F."/>
            <person name="Collins A."/>
            <person name="Tomlin J."/>
            <person name="Gibbs M."/>
            <person name="Breuker C.J."/>
        </authorList>
    </citation>
    <scope>NUCLEOTIDE SEQUENCE</scope>
    <source>
        <tissue evidence="1">Ovary</tissue>
    </source>
</reference>
<name>S4PK66_9NEOP</name>
<protein>
    <submittedName>
        <fullName evidence="1">Uncharacterized protein</fullName>
    </submittedName>
</protein>
<sequence length="89" mass="10258">MTGPAGLPAVRRRSYVLYQILKGCCVLVCQSCEQGNIVKIIYDYCVRARHSYNCFLLLSILYGRLCRDSELYNMLKLTVKDTVIKIINY</sequence>
<proteinExistence type="predicted"/>
<reference evidence="1" key="1">
    <citation type="journal article" date="2013" name="BMC Genomics">
        <title>Unscrambling butterfly oogenesis.</title>
        <authorList>
            <person name="Carter J.M."/>
            <person name="Baker S.C."/>
            <person name="Pink R."/>
            <person name="Carter D.R."/>
            <person name="Collins A."/>
            <person name="Tomlin J."/>
            <person name="Gibbs M."/>
            <person name="Breuker C.J."/>
        </authorList>
    </citation>
    <scope>NUCLEOTIDE SEQUENCE</scope>
    <source>
        <tissue evidence="1">Ovary</tissue>
    </source>
</reference>
<evidence type="ECO:0000313" key="1">
    <source>
        <dbReference type="EMBL" id="JAA87885.1"/>
    </source>
</evidence>
<dbReference type="EMBL" id="GAIX01004675">
    <property type="protein sequence ID" value="JAA87885.1"/>
    <property type="molecule type" value="Transcribed_RNA"/>
</dbReference>
<organism evidence="1">
    <name type="scientific">Pararge aegeria</name>
    <name type="common">speckled wood butterfly</name>
    <dbReference type="NCBI Taxonomy" id="116150"/>
    <lineage>
        <taxon>Eukaryota</taxon>
        <taxon>Metazoa</taxon>
        <taxon>Ecdysozoa</taxon>
        <taxon>Arthropoda</taxon>
        <taxon>Hexapoda</taxon>
        <taxon>Insecta</taxon>
        <taxon>Pterygota</taxon>
        <taxon>Neoptera</taxon>
        <taxon>Endopterygota</taxon>
        <taxon>Lepidoptera</taxon>
        <taxon>Glossata</taxon>
        <taxon>Ditrysia</taxon>
        <taxon>Papilionoidea</taxon>
        <taxon>Nymphalidae</taxon>
        <taxon>Satyrinae</taxon>
        <taxon>Satyrini</taxon>
        <taxon>Parargina</taxon>
        <taxon>Pararge</taxon>
    </lineage>
</organism>
<accession>S4PK66</accession>